<evidence type="ECO:0000313" key="2">
    <source>
        <dbReference type="Proteomes" id="UP000664032"/>
    </source>
</evidence>
<name>A0ACB8GTM0_PSICU</name>
<comment type="caution">
    <text evidence="1">The sequence shown here is derived from an EMBL/GenBank/DDBJ whole genome shotgun (WGS) entry which is preliminary data.</text>
</comment>
<protein>
    <submittedName>
        <fullName evidence="1">Uncharacterized protein</fullName>
    </submittedName>
</protein>
<proteinExistence type="predicted"/>
<reference evidence="1" key="1">
    <citation type="submission" date="2021-10" db="EMBL/GenBank/DDBJ databases">
        <title>Psilocybe cubensis genome.</title>
        <authorList>
            <person name="Mckernan K.J."/>
            <person name="Crawford S."/>
            <person name="Trippe A."/>
            <person name="Kane L.T."/>
            <person name="Mclaughlin S."/>
        </authorList>
    </citation>
    <scope>NUCLEOTIDE SEQUENCE</scope>
    <source>
        <strain evidence="1">MGC-MH-2018</strain>
    </source>
</reference>
<dbReference type="EMBL" id="JAFIQS020000008">
    <property type="protein sequence ID" value="KAH9478988.1"/>
    <property type="molecule type" value="Genomic_DNA"/>
</dbReference>
<sequence>MENSRVTRRSTALLRLPDRLPNQDHGTNSGTPPDHRQDYDAPMSNLMNHNNLFPTDHPPGWPNTPPTSRLERRLGIRRFVVEDIEGYHYPLALASKYYLGRTRRCRAYADRLNHNKAPEVHTSVFSMPIRTKPQRTIISVDGDAYRYLIVAYYNKRVIANPNLLQIFPSAPWRGELLLFSLGKVRPFLTRPVGPKILHQQVIRT</sequence>
<accession>A0ACB8GTM0</accession>
<keyword evidence="2" id="KW-1185">Reference proteome</keyword>
<gene>
    <name evidence="1" type="ORF">JR316_0009451</name>
</gene>
<evidence type="ECO:0000313" key="1">
    <source>
        <dbReference type="EMBL" id="KAH9478988.1"/>
    </source>
</evidence>
<dbReference type="Proteomes" id="UP000664032">
    <property type="component" value="Unassembled WGS sequence"/>
</dbReference>
<organism evidence="1 2">
    <name type="scientific">Psilocybe cubensis</name>
    <name type="common">Psychedelic mushroom</name>
    <name type="synonym">Stropharia cubensis</name>
    <dbReference type="NCBI Taxonomy" id="181762"/>
    <lineage>
        <taxon>Eukaryota</taxon>
        <taxon>Fungi</taxon>
        <taxon>Dikarya</taxon>
        <taxon>Basidiomycota</taxon>
        <taxon>Agaricomycotina</taxon>
        <taxon>Agaricomycetes</taxon>
        <taxon>Agaricomycetidae</taxon>
        <taxon>Agaricales</taxon>
        <taxon>Agaricineae</taxon>
        <taxon>Strophariaceae</taxon>
        <taxon>Psilocybe</taxon>
    </lineage>
</organism>